<evidence type="ECO:0000256" key="2">
    <source>
        <dbReference type="PIRSR" id="PIRSR605511-1"/>
    </source>
</evidence>
<feature type="binding site" evidence="3">
    <location>
        <position position="100"/>
    </location>
    <ligand>
        <name>substrate</name>
    </ligand>
</feature>
<dbReference type="GO" id="GO:0004341">
    <property type="term" value="F:gluconolactonase activity"/>
    <property type="evidence" value="ECO:0007669"/>
    <property type="project" value="TreeGrafter"/>
</dbReference>
<sequence>MMENCQSALDVRMQLGECPLWHPKESVLYWVDIDGCAVHRFSPAENAHTQWKMPTEPGCIALRAGGGLLVALRSGLAFLDTSTGVLTMQAPPPYDPATTRFNDGRVDAAGRFWVGAIYEPRDQANAALYRVQENVLHDSGKRATVSNGLAFSPDNRTMYHSDTTSHRIFAYDYDVQTGTISDERVFHAFSKERTDQYGGRPDGGGVDSEGAYWAAMYEGGRLVRFAPDGTFLQEIALPVRCPTMMAFGGDDLRTLYITTVSKNRPESELAQHPLSGHLLQVRVDVPGLPEHFYQD</sequence>
<dbReference type="RefSeq" id="WP_188381945.1">
    <property type="nucleotide sequence ID" value="NZ_BMDI01000003.1"/>
</dbReference>
<gene>
    <name evidence="5" type="ORF">GCM10008066_27320</name>
</gene>
<proteinExistence type="inferred from homology"/>
<dbReference type="GO" id="GO:0019853">
    <property type="term" value="P:L-ascorbic acid biosynthetic process"/>
    <property type="evidence" value="ECO:0007669"/>
    <property type="project" value="TreeGrafter"/>
</dbReference>
<comment type="caution">
    <text evidence="5">The sequence shown here is derived from an EMBL/GenBank/DDBJ whole genome shotgun (WGS) entry which is preliminary data.</text>
</comment>
<dbReference type="GO" id="GO:0005509">
    <property type="term" value="F:calcium ion binding"/>
    <property type="evidence" value="ECO:0007669"/>
    <property type="project" value="TreeGrafter"/>
</dbReference>
<feature type="binding site" evidence="3">
    <location>
        <position position="102"/>
    </location>
    <ligand>
        <name>substrate</name>
    </ligand>
</feature>
<evidence type="ECO:0000256" key="3">
    <source>
        <dbReference type="PIRSR" id="PIRSR605511-2"/>
    </source>
</evidence>
<dbReference type="Proteomes" id="UP000642180">
    <property type="component" value="Unassembled WGS sequence"/>
</dbReference>
<protein>
    <submittedName>
        <fullName evidence="5">Gluconolactonase</fullName>
    </submittedName>
</protein>
<keyword evidence="3" id="KW-0479">Metal-binding</keyword>
<accession>A0A8J3B005</accession>
<keyword evidence="6" id="KW-1185">Reference proteome</keyword>
<dbReference type="AlphaFoldDB" id="A0A8J3B005"/>
<dbReference type="PANTHER" id="PTHR10907:SF47">
    <property type="entry name" value="REGUCALCIN"/>
    <property type="match status" value="1"/>
</dbReference>
<feature type="active site" description="Proton donor/acceptor" evidence="2">
    <location>
        <position position="202"/>
    </location>
</feature>
<feature type="binding site" evidence="3">
    <location>
        <position position="202"/>
    </location>
    <ligand>
        <name>a divalent metal cation</name>
        <dbReference type="ChEBI" id="CHEBI:60240"/>
    </ligand>
</feature>
<evidence type="ECO:0000313" key="6">
    <source>
        <dbReference type="Proteomes" id="UP000642180"/>
    </source>
</evidence>
<evidence type="ECO:0000259" key="4">
    <source>
        <dbReference type="Pfam" id="PF08450"/>
    </source>
</evidence>
<feature type="domain" description="SMP-30/Gluconolactonase/LRE-like region" evidence="4">
    <location>
        <begin position="15"/>
        <end position="260"/>
    </location>
</feature>
<organism evidence="5 6">
    <name type="scientific">Oxalicibacterium faecigallinarum</name>
    <dbReference type="NCBI Taxonomy" id="573741"/>
    <lineage>
        <taxon>Bacteria</taxon>
        <taxon>Pseudomonadati</taxon>
        <taxon>Pseudomonadota</taxon>
        <taxon>Betaproteobacteria</taxon>
        <taxon>Burkholderiales</taxon>
        <taxon>Oxalobacteraceae</taxon>
        <taxon>Oxalicibacterium</taxon>
    </lineage>
</organism>
<reference evidence="6" key="1">
    <citation type="journal article" date="2019" name="Int. J. Syst. Evol. Microbiol.">
        <title>The Global Catalogue of Microorganisms (GCM) 10K type strain sequencing project: providing services to taxonomists for standard genome sequencing and annotation.</title>
        <authorList>
            <consortium name="The Broad Institute Genomics Platform"/>
            <consortium name="The Broad Institute Genome Sequencing Center for Infectious Disease"/>
            <person name="Wu L."/>
            <person name="Ma J."/>
        </authorList>
    </citation>
    <scope>NUCLEOTIDE SEQUENCE [LARGE SCALE GENOMIC DNA]</scope>
    <source>
        <strain evidence="6">CCM 2767</strain>
    </source>
</reference>
<dbReference type="SUPFAM" id="SSF63829">
    <property type="entry name" value="Calcium-dependent phosphotriesterase"/>
    <property type="match status" value="1"/>
</dbReference>
<evidence type="ECO:0000313" key="5">
    <source>
        <dbReference type="EMBL" id="GGI21089.1"/>
    </source>
</evidence>
<name>A0A8J3B005_9BURK</name>
<dbReference type="Pfam" id="PF08450">
    <property type="entry name" value="SGL"/>
    <property type="match status" value="1"/>
</dbReference>
<comment type="cofactor">
    <cofactor evidence="3">
        <name>Zn(2+)</name>
        <dbReference type="ChEBI" id="CHEBI:29105"/>
    </cofactor>
    <text evidence="3">Binds 1 divalent metal cation per subunit.</text>
</comment>
<evidence type="ECO:0000256" key="1">
    <source>
        <dbReference type="ARBA" id="ARBA00008853"/>
    </source>
</evidence>
<dbReference type="InterPro" id="IPR011042">
    <property type="entry name" value="6-blade_b-propeller_TolB-like"/>
</dbReference>
<dbReference type="InterPro" id="IPR005511">
    <property type="entry name" value="SMP-30"/>
</dbReference>
<feature type="binding site" evidence="3">
    <location>
        <position position="147"/>
    </location>
    <ligand>
        <name>a divalent metal cation</name>
        <dbReference type="ChEBI" id="CHEBI:60240"/>
    </ligand>
</feature>
<dbReference type="InterPro" id="IPR013658">
    <property type="entry name" value="SGL"/>
</dbReference>
<feature type="binding site" evidence="3">
    <location>
        <position position="17"/>
    </location>
    <ligand>
        <name>a divalent metal cation</name>
        <dbReference type="ChEBI" id="CHEBI:60240"/>
    </ligand>
</feature>
<dbReference type="PANTHER" id="PTHR10907">
    <property type="entry name" value="REGUCALCIN"/>
    <property type="match status" value="1"/>
</dbReference>
<keyword evidence="3" id="KW-0862">Zinc</keyword>
<dbReference type="Gene3D" id="2.120.10.30">
    <property type="entry name" value="TolB, C-terminal domain"/>
    <property type="match status" value="1"/>
</dbReference>
<dbReference type="EMBL" id="BMDI01000003">
    <property type="protein sequence ID" value="GGI21089.1"/>
    <property type="molecule type" value="Genomic_DNA"/>
</dbReference>
<comment type="similarity">
    <text evidence="1">Belongs to the SMP-30/CGR1 family.</text>
</comment>
<dbReference type="PRINTS" id="PR01790">
    <property type="entry name" value="SMP30FAMILY"/>
</dbReference>